<dbReference type="GO" id="GO:2001234">
    <property type="term" value="P:negative regulation of apoptotic signaling pathway"/>
    <property type="evidence" value="ECO:0007669"/>
    <property type="project" value="TreeGrafter"/>
</dbReference>
<evidence type="ECO:0000256" key="6">
    <source>
        <dbReference type="SAM" id="Phobius"/>
    </source>
</evidence>
<evidence type="ECO:0000313" key="9">
    <source>
        <dbReference type="RefSeq" id="XP_032830450.1"/>
    </source>
</evidence>
<dbReference type="CTD" id="2907"/>
<gene>
    <name evidence="8 9" type="primary">GRINA</name>
</gene>
<sequence>MSTGDKLELLLEEYEPNVDTPIFPQVAHLSLSHHQTPPEFQPRRSGMSTTAADEQRGSLFKQDCPPGEFLPYAGPREFGTGESAPPGTYEVGILYPKTPCNIGLLPPGVPQPAGKPERPPQGEGEEGEEDLRGSGPTVPMGPPAYPWPTTQEVVECEDRPPDYEAAPEMLAVSSWEKAIRKAFIRKVFLVLTAQMLVTLTVVAVFTFVEPVMQFVQDYPLLYYASFVIYIVSAVALICCGDLRRTFPCNIITLGIITLAVSYMVGNIASRYTTRSVFTAAGITLAVCFVIVLFSMQTKYDFTCCVWLLLPLVTCLFFSAILAIVYRNDIMFVVWGSLGAVVFSLFLAVDVQLIIGNKQYKLSPEEYIYAALCLYLDVVKIFLYILMAIGGRK</sequence>
<protein>
    <submittedName>
        <fullName evidence="8 9">Protein lifeguard 1</fullName>
    </submittedName>
</protein>
<evidence type="ECO:0000313" key="8">
    <source>
        <dbReference type="RefSeq" id="XP_032830449.1"/>
    </source>
</evidence>
<feature type="transmembrane region" description="Helical" evidence="6">
    <location>
        <begin position="366"/>
        <end position="388"/>
    </location>
</feature>
<keyword evidence="4 6" id="KW-0472">Membrane</keyword>
<dbReference type="GO" id="GO:0016020">
    <property type="term" value="C:membrane"/>
    <property type="evidence" value="ECO:0007669"/>
    <property type="project" value="UniProtKB-SubCell"/>
</dbReference>
<dbReference type="PANTHER" id="PTHR23291">
    <property type="entry name" value="BAX INHIBITOR-RELATED"/>
    <property type="match status" value="1"/>
</dbReference>
<evidence type="ECO:0000256" key="1">
    <source>
        <dbReference type="ARBA" id="ARBA00004141"/>
    </source>
</evidence>
<dbReference type="InterPro" id="IPR006214">
    <property type="entry name" value="Bax_inhibitor_1-related"/>
</dbReference>
<keyword evidence="7" id="KW-1185">Reference proteome</keyword>
<evidence type="ECO:0000313" key="7">
    <source>
        <dbReference type="Proteomes" id="UP001318040"/>
    </source>
</evidence>
<dbReference type="Pfam" id="PF01027">
    <property type="entry name" value="Bax1-I"/>
    <property type="match status" value="1"/>
</dbReference>
<feature type="transmembrane region" description="Helical" evidence="6">
    <location>
        <begin position="220"/>
        <end position="239"/>
    </location>
</feature>
<feature type="transmembrane region" description="Helical" evidence="6">
    <location>
        <begin position="331"/>
        <end position="354"/>
    </location>
</feature>
<keyword evidence="3 6" id="KW-1133">Transmembrane helix</keyword>
<feature type="transmembrane region" description="Helical" evidence="6">
    <location>
        <begin position="305"/>
        <end position="325"/>
    </location>
</feature>
<dbReference type="RefSeq" id="XP_032830450.1">
    <property type="nucleotide sequence ID" value="XM_032974559.1"/>
</dbReference>
<evidence type="ECO:0000256" key="4">
    <source>
        <dbReference type="ARBA" id="ARBA00023136"/>
    </source>
</evidence>
<dbReference type="RefSeq" id="XP_032830449.1">
    <property type="nucleotide sequence ID" value="XM_032974558.1"/>
</dbReference>
<proteinExistence type="predicted"/>
<name>A0AAJ7XDL6_PETMA</name>
<feature type="region of interest" description="Disordered" evidence="5">
    <location>
        <begin position="104"/>
        <end position="143"/>
    </location>
</feature>
<keyword evidence="2 6" id="KW-0812">Transmembrane</keyword>
<evidence type="ECO:0000256" key="5">
    <source>
        <dbReference type="SAM" id="MobiDB-lite"/>
    </source>
</evidence>
<dbReference type="PANTHER" id="PTHR23291:SF16">
    <property type="entry name" value="PROTEIN LIFEGUARD 1"/>
    <property type="match status" value="1"/>
</dbReference>
<feature type="transmembrane region" description="Helical" evidence="6">
    <location>
        <begin position="246"/>
        <end position="264"/>
    </location>
</feature>
<evidence type="ECO:0000256" key="2">
    <source>
        <dbReference type="ARBA" id="ARBA00022692"/>
    </source>
</evidence>
<comment type="subcellular location">
    <subcellularLocation>
        <location evidence="1">Membrane</location>
        <topology evidence="1">Multi-pass membrane protein</topology>
    </subcellularLocation>
</comment>
<dbReference type="CDD" id="cd10428">
    <property type="entry name" value="LFG_like"/>
    <property type="match status" value="1"/>
</dbReference>
<organism evidence="7 9">
    <name type="scientific">Petromyzon marinus</name>
    <name type="common">Sea lamprey</name>
    <dbReference type="NCBI Taxonomy" id="7757"/>
    <lineage>
        <taxon>Eukaryota</taxon>
        <taxon>Metazoa</taxon>
        <taxon>Chordata</taxon>
        <taxon>Craniata</taxon>
        <taxon>Vertebrata</taxon>
        <taxon>Cyclostomata</taxon>
        <taxon>Hyperoartia</taxon>
        <taxon>Petromyzontiformes</taxon>
        <taxon>Petromyzontidae</taxon>
        <taxon>Petromyzon</taxon>
    </lineage>
</organism>
<evidence type="ECO:0000256" key="3">
    <source>
        <dbReference type="ARBA" id="ARBA00022989"/>
    </source>
</evidence>
<dbReference type="GO" id="GO:0005783">
    <property type="term" value="C:endoplasmic reticulum"/>
    <property type="evidence" value="ECO:0007669"/>
    <property type="project" value="TreeGrafter"/>
</dbReference>
<dbReference type="KEGG" id="pmrn:116954112"/>
<accession>A0AAJ7XDL6</accession>
<dbReference type="AlphaFoldDB" id="A0AAJ7XDL6"/>
<feature type="transmembrane region" description="Helical" evidence="6">
    <location>
        <begin position="276"/>
        <end position="293"/>
    </location>
</feature>
<dbReference type="GO" id="GO:0005794">
    <property type="term" value="C:Golgi apparatus"/>
    <property type="evidence" value="ECO:0007669"/>
    <property type="project" value="TreeGrafter"/>
</dbReference>
<feature type="region of interest" description="Disordered" evidence="5">
    <location>
        <begin position="34"/>
        <end position="65"/>
    </location>
</feature>
<reference evidence="8 9" key="1">
    <citation type="submission" date="2025-04" db="UniProtKB">
        <authorList>
            <consortium name="RefSeq"/>
        </authorList>
    </citation>
    <scope>IDENTIFICATION</scope>
    <source>
        <tissue evidence="8 9">Sperm</tissue>
    </source>
</reference>
<feature type="transmembrane region" description="Helical" evidence="6">
    <location>
        <begin position="187"/>
        <end position="208"/>
    </location>
</feature>
<dbReference type="Proteomes" id="UP001318040">
    <property type="component" value="Chromosome 54"/>
</dbReference>